<gene>
    <name evidence="1" type="ORF">PGTUg99_014753</name>
</gene>
<dbReference type="Proteomes" id="UP000325313">
    <property type="component" value="Unassembled WGS sequence"/>
</dbReference>
<evidence type="ECO:0000313" key="1">
    <source>
        <dbReference type="EMBL" id="KAA1131134.1"/>
    </source>
</evidence>
<evidence type="ECO:0000313" key="2">
    <source>
        <dbReference type="Proteomes" id="UP000325313"/>
    </source>
</evidence>
<accession>A0A5B0S364</accession>
<proteinExistence type="predicted"/>
<sequence>MAPSYRFLMTQILNRSNFSRNLEVMKAVRRAMYPFVDSCAGRTRVVPAGPEATPLASLSLACLFHIPHELRKEEENNCIYIKPRST</sequence>
<comment type="caution">
    <text evidence="1">The sequence shown here is derived from an EMBL/GenBank/DDBJ whole genome shotgun (WGS) entry which is preliminary data.</text>
</comment>
<reference evidence="1 2" key="1">
    <citation type="submission" date="2019-05" db="EMBL/GenBank/DDBJ databases">
        <title>Emergence of the Ug99 lineage of the wheat stem rust pathogen through somatic hybridization.</title>
        <authorList>
            <person name="Li F."/>
            <person name="Upadhyaya N.M."/>
            <person name="Sperschneider J."/>
            <person name="Matny O."/>
            <person name="Nguyen-Phuc H."/>
            <person name="Mago R."/>
            <person name="Raley C."/>
            <person name="Miller M.E."/>
            <person name="Silverstein K.A.T."/>
            <person name="Henningsen E."/>
            <person name="Hirsch C.D."/>
            <person name="Visser B."/>
            <person name="Pretorius Z.A."/>
            <person name="Steffenson B.J."/>
            <person name="Schwessinger B."/>
            <person name="Dodds P.N."/>
            <person name="Figueroa M."/>
        </authorList>
    </citation>
    <scope>NUCLEOTIDE SEQUENCE [LARGE SCALE GENOMIC DNA]</scope>
    <source>
        <strain evidence="1 2">Ug99</strain>
    </source>
</reference>
<dbReference type="EMBL" id="VDEP01000104">
    <property type="protein sequence ID" value="KAA1131134.1"/>
    <property type="molecule type" value="Genomic_DNA"/>
</dbReference>
<protein>
    <submittedName>
        <fullName evidence="1">Uncharacterized protein</fullName>
    </submittedName>
</protein>
<name>A0A5B0S364_PUCGR</name>
<dbReference type="AlphaFoldDB" id="A0A5B0S364"/>
<organism evidence="1 2">
    <name type="scientific">Puccinia graminis f. sp. tritici</name>
    <dbReference type="NCBI Taxonomy" id="56615"/>
    <lineage>
        <taxon>Eukaryota</taxon>
        <taxon>Fungi</taxon>
        <taxon>Dikarya</taxon>
        <taxon>Basidiomycota</taxon>
        <taxon>Pucciniomycotina</taxon>
        <taxon>Pucciniomycetes</taxon>
        <taxon>Pucciniales</taxon>
        <taxon>Pucciniaceae</taxon>
        <taxon>Puccinia</taxon>
    </lineage>
</organism>